<organism evidence="2 3">
    <name type="scientific">Polypedilum vanderplanki</name>
    <name type="common">Sleeping chironomid midge</name>
    <dbReference type="NCBI Taxonomy" id="319348"/>
    <lineage>
        <taxon>Eukaryota</taxon>
        <taxon>Metazoa</taxon>
        <taxon>Ecdysozoa</taxon>
        <taxon>Arthropoda</taxon>
        <taxon>Hexapoda</taxon>
        <taxon>Insecta</taxon>
        <taxon>Pterygota</taxon>
        <taxon>Neoptera</taxon>
        <taxon>Endopterygota</taxon>
        <taxon>Diptera</taxon>
        <taxon>Nematocera</taxon>
        <taxon>Chironomoidea</taxon>
        <taxon>Chironomidae</taxon>
        <taxon>Chironominae</taxon>
        <taxon>Polypedilum</taxon>
        <taxon>Polypedilum</taxon>
    </lineage>
</organism>
<evidence type="ECO:0000313" key="3">
    <source>
        <dbReference type="Proteomes" id="UP001107558"/>
    </source>
</evidence>
<evidence type="ECO:0000313" key="2">
    <source>
        <dbReference type="EMBL" id="KAG5678102.1"/>
    </source>
</evidence>
<proteinExistence type="predicted"/>
<sequence>MMMKLIIAIDEDKKNDHVSLIYSKDVFARKNALQAHIRAKTSVEPLFKCDKLNEVTRQPCGYTTNYSSAFKRHIKRHEHKIKNLLLGRIGGTKDKGLGQYITDMNPKTQPGTSKTAAAATTTTKKITVTANKSMMKLITTKTTTRISRSTAAKINTVPTIVSSSSSEDNVSIKVKKNIKPLVFSSSTSTSSSSSEQSIIVKPKRNIRKLPSSSSSDSD</sequence>
<feature type="region of interest" description="Disordered" evidence="1">
    <location>
        <begin position="183"/>
        <end position="218"/>
    </location>
</feature>
<accession>A0A9J6C8X9</accession>
<keyword evidence="3" id="KW-1185">Reference proteome</keyword>
<feature type="compositionally biased region" description="Low complexity" evidence="1">
    <location>
        <begin position="184"/>
        <end position="194"/>
    </location>
</feature>
<name>A0A9J6C8X9_POLVA</name>
<evidence type="ECO:0000256" key="1">
    <source>
        <dbReference type="SAM" id="MobiDB-lite"/>
    </source>
</evidence>
<dbReference type="AlphaFoldDB" id="A0A9J6C8X9"/>
<dbReference type="Proteomes" id="UP001107558">
    <property type="component" value="Chromosome 2"/>
</dbReference>
<gene>
    <name evidence="2" type="ORF">PVAND_007803</name>
</gene>
<comment type="caution">
    <text evidence="2">The sequence shown here is derived from an EMBL/GenBank/DDBJ whole genome shotgun (WGS) entry which is preliminary data.</text>
</comment>
<dbReference type="EMBL" id="JADBJN010000002">
    <property type="protein sequence ID" value="KAG5678102.1"/>
    <property type="molecule type" value="Genomic_DNA"/>
</dbReference>
<reference evidence="2" key="1">
    <citation type="submission" date="2021-03" db="EMBL/GenBank/DDBJ databases">
        <title>Chromosome level genome of the anhydrobiotic midge Polypedilum vanderplanki.</title>
        <authorList>
            <person name="Yoshida Y."/>
            <person name="Kikawada T."/>
            <person name="Gusev O."/>
        </authorList>
    </citation>
    <scope>NUCLEOTIDE SEQUENCE</scope>
    <source>
        <strain evidence="2">NIAS01</strain>
        <tissue evidence="2">Whole body or cell culture</tissue>
    </source>
</reference>
<protein>
    <submittedName>
        <fullName evidence="2">Uncharacterized protein</fullName>
    </submittedName>
</protein>
<dbReference type="Gene3D" id="3.30.160.60">
    <property type="entry name" value="Classic Zinc Finger"/>
    <property type="match status" value="1"/>
</dbReference>